<keyword evidence="8" id="KW-1133">Transmembrane helix</keyword>
<keyword evidence="5" id="KW-0997">Cell inner membrane</keyword>
<protein>
    <submittedName>
        <fullName evidence="12">TonB family protein</fullName>
    </submittedName>
</protein>
<comment type="subcellular location">
    <subcellularLocation>
        <location evidence="1">Cell inner membrane</location>
        <topology evidence="1">Single-pass membrane protein</topology>
        <orientation evidence="1">Periplasmic side</orientation>
    </subcellularLocation>
</comment>
<keyword evidence="3" id="KW-0813">Transport</keyword>
<dbReference type="PANTHER" id="PTHR33446">
    <property type="entry name" value="PROTEIN TONB-RELATED"/>
    <property type="match status" value="1"/>
</dbReference>
<evidence type="ECO:0000256" key="6">
    <source>
        <dbReference type="ARBA" id="ARBA00022692"/>
    </source>
</evidence>
<organism evidence="12 13">
    <name type="scientific">Arsukibacterium indicum</name>
    <dbReference type="NCBI Taxonomy" id="2848612"/>
    <lineage>
        <taxon>Bacteria</taxon>
        <taxon>Pseudomonadati</taxon>
        <taxon>Pseudomonadota</taxon>
        <taxon>Gammaproteobacteria</taxon>
        <taxon>Chromatiales</taxon>
        <taxon>Chromatiaceae</taxon>
        <taxon>Arsukibacterium</taxon>
    </lineage>
</organism>
<evidence type="ECO:0000256" key="3">
    <source>
        <dbReference type="ARBA" id="ARBA00022448"/>
    </source>
</evidence>
<gene>
    <name evidence="12" type="ORF">KQY15_14215</name>
</gene>
<dbReference type="EMBL" id="JAHRID010000007">
    <property type="protein sequence ID" value="MBV2130245.1"/>
    <property type="molecule type" value="Genomic_DNA"/>
</dbReference>
<dbReference type="Proteomes" id="UP000704611">
    <property type="component" value="Unassembled WGS sequence"/>
</dbReference>
<evidence type="ECO:0000256" key="7">
    <source>
        <dbReference type="ARBA" id="ARBA00022927"/>
    </source>
</evidence>
<feature type="signal peptide" evidence="10">
    <location>
        <begin position="1"/>
        <end position="36"/>
    </location>
</feature>
<reference evidence="12 13" key="1">
    <citation type="submission" date="2021-06" db="EMBL/GenBank/DDBJ databases">
        <title>Rheinheimera indica sp. nov., isolated from deep-sea sediment.</title>
        <authorList>
            <person name="Wang Z."/>
            <person name="Zhang X.-Y."/>
        </authorList>
    </citation>
    <scope>NUCLEOTIDE SEQUENCE [LARGE SCALE GENOMIC DNA]</scope>
    <source>
        <strain evidence="12 13">SM2107</strain>
    </source>
</reference>
<feature type="chain" id="PRO_5046544491" evidence="10">
    <location>
        <begin position="37"/>
        <end position="138"/>
    </location>
</feature>
<keyword evidence="9" id="KW-0472">Membrane</keyword>
<dbReference type="InterPro" id="IPR051045">
    <property type="entry name" value="TonB-dependent_transducer"/>
</dbReference>
<dbReference type="PANTHER" id="PTHR33446:SF14">
    <property type="entry name" value="PROTEIN TONB"/>
    <property type="match status" value="1"/>
</dbReference>
<evidence type="ECO:0000256" key="1">
    <source>
        <dbReference type="ARBA" id="ARBA00004383"/>
    </source>
</evidence>
<evidence type="ECO:0000256" key="5">
    <source>
        <dbReference type="ARBA" id="ARBA00022519"/>
    </source>
</evidence>
<keyword evidence="4" id="KW-1003">Cell membrane</keyword>
<evidence type="ECO:0000313" key="12">
    <source>
        <dbReference type="EMBL" id="MBV2130245.1"/>
    </source>
</evidence>
<comment type="caution">
    <text evidence="12">The sequence shown here is derived from an EMBL/GenBank/DDBJ whole genome shotgun (WGS) entry which is preliminary data.</text>
</comment>
<dbReference type="PROSITE" id="PS52015">
    <property type="entry name" value="TONB_CTD"/>
    <property type="match status" value="1"/>
</dbReference>
<evidence type="ECO:0000256" key="4">
    <source>
        <dbReference type="ARBA" id="ARBA00022475"/>
    </source>
</evidence>
<evidence type="ECO:0000256" key="10">
    <source>
        <dbReference type="SAM" id="SignalP"/>
    </source>
</evidence>
<dbReference type="Pfam" id="PF03544">
    <property type="entry name" value="TonB_C"/>
    <property type="match status" value="1"/>
</dbReference>
<evidence type="ECO:0000313" key="13">
    <source>
        <dbReference type="Proteomes" id="UP000704611"/>
    </source>
</evidence>
<proteinExistence type="inferred from homology"/>
<dbReference type="InterPro" id="IPR037682">
    <property type="entry name" value="TonB_C"/>
</dbReference>
<evidence type="ECO:0000256" key="9">
    <source>
        <dbReference type="ARBA" id="ARBA00023136"/>
    </source>
</evidence>
<keyword evidence="6" id="KW-0812">Transmembrane</keyword>
<dbReference type="RefSeq" id="WP_217670299.1">
    <property type="nucleotide sequence ID" value="NZ_JAHRID010000007.1"/>
</dbReference>
<keyword evidence="10" id="KW-0732">Signal</keyword>
<name>A0ABS6MNV0_9GAMM</name>
<keyword evidence="7" id="KW-0653">Protein transport</keyword>
<evidence type="ECO:0000256" key="8">
    <source>
        <dbReference type="ARBA" id="ARBA00022989"/>
    </source>
</evidence>
<evidence type="ECO:0000256" key="2">
    <source>
        <dbReference type="ARBA" id="ARBA00006555"/>
    </source>
</evidence>
<accession>A0ABS6MNV0</accession>
<dbReference type="InterPro" id="IPR006260">
    <property type="entry name" value="TonB/TolA_C"/>
</dbReference>
<keyword evidence="13" id="KW-1185">Reference proteome</keyword>
<feature type="domain" description="TonB C-terminal" evidence="11">
    <location>
        <begin position="41"/>
        <end position="135"/>
    </location>
</feature>
<evidence type="ECO:0000259" key="11">
    <source>
        <dbReference type="PROSITE" id="PS52015"/>
    </source>
</evidence>
<sequence length="138" mass="15300">MESLKNKSSHRYKFPAAVLLVPLFSTALLWQQAAYATTPVSVPDEPVILERAEPRYPVQAASDGVQGFVELQFNVEADGSTSNIQVIEAKPKRVFEQEAIRALARWKYQPAATDSANQNVVVTIDFSLRSHLAQTLSK</sequence>
<dbReference type="NCBIfam" id="TIGR01352">
    <property type="entry name" value="tonB_Cterm"/>
    <property type="match status" value="1"/>
</dbReference>
<comment type="similarity">
    <text evidence="2">Belongs to the TonB family.</text>
</comment>